<keyword evidence="1" id="KW-0472">Membrane</keyword>
<evidence type="ECO:0000313" key="3">
    <source>
        <dbReference type="Proteomes" id="UP000075683"/>
    </source>
</evidence>
<dbReference type="Proteomes" id="UP000075683">
    <property type="component" value="Unassembled WGS sequence"/>
</dbReference>
<dbReference type="STRING" id="301148.B4135_3887"/>
<dbReference type="PROSITE" id="PS51257">
    <property type="entry name" value="PROKAR_LIPOPROTEIN"/>
    <property type="match status" value="1"/>
</dbReference>
<gene>
    <name evidence="2" type="ORF">B4135_3887</name>
</gene>
<proteinExistence type="predicted"/>
<keyword evidence="1" id="KW-1133">Transmembrane helix</keyword>
<dbReference type="AlphaFoldDB" id="A0A150LAE4"/>
<evidence type="ECO:0000313" key="2">
    <source>
        <dbReference type="EMBL" id="KYD08976.1"/>
    </source>
</evidence>
<keyword evidence="1" id="KW-0812">Transmembrane</keyword>
<dbReference type="EMBL" id="LQYT01000133">
    <property type="protein sequence ID" value="KYD08976.1"/>
    <property type="molecule type" value="Genomic_DNA"/>
</dbReference>
<dbReference type="RefSeq" id="WP_061570031.1">
    <property type="nucleotide sequence ID" value="NZ_JBAIZG010000058.1"/>
</dbReference>
<evidence type="ECO:0008006" key="4">
    <source>
        <dbReference type="Google" id="ProtNLM"/>
    </source>
</evidence>
<reference evidence="2 3" key="1">
    <citation type="submission" date="2016-01" db="EMBL/GenBank/DDBJ databases">
        <title>Draft Genome Sequences of Seven Thermophilic Sporeformers Isolated from Foods.</title>
        <authorList>
            <person name="Berendsen E.M."/>
            <person name="Wells-Bennik M.H."/>
            <person name="Krawcyk A.O."/>
            <person name="De Jong A."/>
            <person name="Holsappel S."/>
            <person name="Eijlander R.T."/>
            <person name="Kuipers O.P."/>
        </authorList>
    </citation>
    <scope>NUCLEOTIDE SEQUENCE [LARGE SCALE GENOMIC DNA]</scope>
    <source>
        <strain evidence="2 3">B4135</strain>
    </source>
</reference>
<comment type="caution">
    <text evidence="2">The sequence shown here is derived from an EMBL/GenBank/DDBJ whole genome shotgun (WGS) entry which is preliminary data.</text>
</comment>
<accession>A0A150LAE4</accession>
<evidence type="ECO:0000256" key="1">
    <source>
        <dbReference type="SAM" id="Phobius"/>
    </source>
</evidence>
<feature type="transmembrane region" description="Helical" evidence="1">
    <location>
        <begin position="6"/>
        <end position="26"/>
    </location>
</feature>
<name>A0A150LAE4_9BACI</name>
<sequence length="161" mass="18344">MKNNPFFYFLCIFLMIWIVGCSNGVVTKGRKNEHEIFTPSVKAFIEANGTKYEMKRGRYQWEKPVSPKIIEAVLVEYATPYEMAGKMSAIPLKPGEEIIIIIEKNPQIAVCLWNEGGMEREVEVRDGNRLTLPSKPGKYIYEVAATWPNGEASYTFVAELE</sequence>
<organism evidence="2 3">
    <name type="scientific">Caldibacillus debilis</name>
    <dbReference type="NCBI Taxonomy" id="301148"/>
    <lineage>
        <taxon>Bacteria</taxon>
        <taxon>Bacillati</taxon>
        <taxon>Bacillota</taxon>
        <taxon>Bacilli</taxon>
        <taxon>Bacillales</taxon>
        <taxon>Bacillaceae</taxon>
        <taxon>Caldibacillus</taxon>
    </lineage>
</organism>
<protein>
    <recommendedName>
        <fullName evidence="4">Lipoprotein</fullName>
    </recommendedName>
</protein>